<keyword evidence="2" id="KW-1185">Reference proteome</keyword>
<dbReference type="Proteomes" id="UP001187192">
    <property type="component" value="Unassembled WGS sequence"/>
</dbReference>
<proteinExistence type="predicted"/>
<evidence type="ECO:0000313" key="1">
    <source>
        <dbReference type="EMBL" id="GMN56072.1"/>
    </source>
</evidence>
<protein>
    <submittedName>
        <fullName evidence="1">Uncharacterized protein</fullName>
    </submittedName>
</protein>
<dbReference type="AlphaFoldDB" id="A0AA88AMK3"/>
<organism evidence="1 2">
    <name type="scientific">Ficus carica</name>
    <name type="common">Common fig</name>
    <dbReference type="NCBI Taxonomy" id="3494"/>
    <lineage>
        <taxon>Eukaryota</taxon>
        <taxon>Viridiplantae</taxon>
        <taxon>Streptophyta</taxon>
        <taxon>Embryophyta</taxon>
        <taxon>Tracheophyta</taxon>
        <taxon>Spermatophyta</taxon>
        <taxon>Magnoliopsida</taxon>
        <taxon>eudicotyledons</taxon>
        <taxon>Gunneridae</taxon>
        <taxon>Pentapetalae</taxon>
        <taxon>rosids</taxon>
        <taxon>fabids</taxon>
        <taxon>Rosales</taxon>
        <taxon>Moraceae</taxon>
        <taxon>Ficeae</taxon>
        <taxon>Ficus</taxon>
    </lineage>
</organism>
<dbReference type="EMBL" id="BTGU01000061">
    <property type="protein sequence ID" value="GMN56072.1"/>
    <property type="molecule type" value="Genomic_DNA"/>
</dbReference>
<reference evidence="1" key="1">
    <citation type="submission" date="2023-07" db="EMBL/GenBank/DDBJ databases">
        <title>draft genome sequence of fig (Ficus carica).</title>
        <authorList>
            <person name="Takahashi T."/>
            <person name="Nishimura K."/>
        </authorList>
    </citation>
    <scope>NUCLEOTIDE SEQUENCE</scope>
</reference>
<comment type="caution">
    <text evidence="1">The sequence shown here is derived from an EMBL/GenBank/DDBJ whole genome shotgun (WGS) entry which is preliminary data.</text>
</comment>
<sequence length="141" mass="15354">MGKTLWLAMRRRASMLDLDSGPASSPTHHWDRGAKTWVARHSGKTRQRCWRGSAHGGNDQDQGLVSVVRRGPACTHTDQRVQLGARLDQTIKGRLQAVTRGGFHVGLHGCVLRATPGGGYGEEGLCGQVADYHADQQCKTQ</sequence>
<accession>A0AA88AMK3</accession>
<name>A0AA88AMK3_FICCA</name>
<gene>
    <name evidence="1" type="ORF">TIFTF001_025198</name>
</gene>
<evidence type="ECO:0000313" key="2">
    <source>
        <dbReference type="Proteomes" id="UP001187192"/>
    </source>
</evidence>